<dbReference type="SUPFAM" id="SSF52540">
    <property type="entry name" value="P-loop containing nucleoside triphosphate hydrolases"/>
    <property type="match status" value="1"/>
</dbReference>
<dbReference type="FunFam" id="3.40.50.300:FF:000042">
    <property type="entry name" value="Maltose/maltodextrin ABC transporter, ATP-binding protein"/>
    <property type="match status" value="1"/>
</dbReference>
<accession>A0A1I1LA01</accession>
<dbReference type="InterPro" id="IPR050093">
    <property type="entry name" value="ABC_SmlMolc_Importer"/>
</dbReference>
<gene>
    <name evidence="5" type="ORF">SAMN04487968_109113</name>
</gene>
<dbReference type="Pfam" id="PF00005">
    <property type="entry name" value="ABC_tran"/>
    <property type="match status" value="1"/>
</dbReference>
<dbReference type="InterPro" id="IPR017871">
    <property type="entry name" value="ABC_transporter-like_CS"/>
</dbReference>
<keyword evidence="2" id="KW-0547">Nucleotide-binding</keyword>
<evidence type="ECO:0000313" key="5">
    <source>
        <dbReference type="EMBL" id="SFC67213.1"/>
    </source>
</evidence>
<dbReference type="GO" id="GO:0005524">
    <property type="term" value="F:ATP binding"/>
    <property type="evidence" value="ECO:0007669"/>
    <property type="project" value="UniProtKB-KW"/>
</dbReference>
<evidence type="ECO:0000313" key="6">
    <source>
        <dbReference type="Proteomes" id="UP000198832"/>
    </source>
</evidence>
<dbReference type="InterPro" id="IPR027417">
    <property type="entry name" value="P-loop_NTPase"/>
</dbReference>
<dbReference type="PANTHER" id="PTHR42781">
    <property type="entry name" value="SPERMIDINE/PUTRESCINE IMPORT ATP-BINDING PROTEIN POTA"/>
    <property type="match status" value="1"/>
</dbReference>
<dbReference type="GO" id="GO:0016887">
    <property type="term" value="F:ATP hydrolysis activity"/>
    <property type="evidence" value="ECO:0007669"/>
    <property type="project" value="InterPro"/>
</dbReference>
<dbReference type="STRING" id="574651.SAMN04487968_109113"/>
<dbReference type="InterPro" id="IPR003593">
    <property type="entry name" value="AAA+_ATPase"/>
</dbReference>
<feature type="domain" description="ABC transporter" evidence="4">
    <location>
        <begin position="22"/>
        <end position="252"/>
    </location>
</feature>
<dbReference type="PANTHER" id="PTHR42781:SF4">
    <property type="entry name" value="SPERMIDINE_PUTRESCINE IMPORT ATP-BINDING PROTEIN POTA"/>
    <property type="match status" value="1"/>
</dbReference>
<evidence type="ECO:0000259" key="4">
    <source>
        <dbReference type="PROSITE" id="PS50893"/>
    </source>
</evidence>
<keyword evidence="3 5" id="KW-0067">ATP-binding</keyword>
<dbReference type="InterPro" id="IPR008995">
    <property type="entry name" value="Mo/tungstate-bd_C_term_dom"/>
</dbReference>
<dbReference type="EMBL" id="FOLB01000009">
    <property type="protein sequence ID" value="SFC67213.1"/>
    <property type="molecule type" value="Genomic_DNA"/>
</dbReference>
<dbReference type="SUPFAM" id="SSF50331">
    <property type="entry name" value="MOP-like"/>
    <property type="match status" value="1"/>
</dbReference>
<dbReference type="PROSITE" id="PS50893">
    <property type="entry name" value="ABC_TRANSPORTER_2"/>
    <property type="match status" value="1"/>
</dbReference>
<dbReference type="InterPro" id="IPR003439">
    <property type="entry name" value="ABC_transporter-like_ATP-bd"/>
</dbReference>
<dbReference type="InterPro" id="IPR013611">
    <property type="entry name" value="Transp-assoc_OB_typ2"/>
</dbReference>
<evidence type="ECO:0000256" key="2">
    <source>
        <dbReference type="ARBA" id="ARBA00022741"/>
    </source>
</evidence>
<dbReference type="Pfam" id="PF08402">
    <property type="entry name" value="TOBE_2"/>
    <property type="match status" value="1"/>
</dbReference>
<dbReference type="AlphaFoldDB" id="A0A1I1LA01"/>
<dbReference type="Gene3D" id="2.40.50.100">
    <property type="match status" value="1"/>
</dbReference>
<evidence type="ECO:0000256" key="1">
    <source>
        <dbReference type="ARBA" id="ARBA00022448"/>
    </source>
</evidence>
<keyword evidence="1" id="KW-0813">Transport</keyword>
<dbReference type="GO" id="GO:0140359">
    <property type="term" value="F:ABC-type transporter activity"/>
    <property type="evidence" value="ECO:0007669"/>
    <property type="project" value="UniProtKB-ARBA"/>
</dbReference>
<name>A0A1I1LA01_9ACTN</name>
<dbReference type="Proteomes" id="UP000198832">
    <property type="component" value="Unassembled WGS sequence"/>
</dbReference>
<dbReference type="Gene3D" id="2.40.50.140">
    <property type="entry name" value="Nucleic acid-binding proteins"/>
    <property type="match status" value="1"/>
</dbReference>
<dbReference type="PROSITE" id="PS00211">
    <property type="entry name" value="ABC_TRANSPORTER_1"/>
    <property type="match status" value="1"/>
</dbReference>
<sequence>MTAGVSSGTSPAGPSTSRFAELRLEGVGRRYGAQTALEDFSLSIKGSEFVALLGPSGCGKSTALNCLAGLLPLTTGSIHLDDRRIDTLPPERRGFGMVFQNYALFPHMTVRKNIAFGLQMQKVARAEVARRVDEAVALVQLGEHQHKMPGQLSGGQQQRVAIARAIALHPPVVLMDEPLSNLDAKLRLEMRMEIRRLHQDLGLTTVYVTHDQEEALSMADRLVVLREGVIQQVGTPQEVYEQPVNSYVAGFMGYRNLIDVDVTGGDAEHAVVEGGGLRLTGANRGVRSGAAVAAIRPEDLVIGETDGNGIEVTVRIAEYHGRELSVEATTEQGRSIYFRTPERVAPGDRVVLGVPRHRVLVFGDASAAREAVRAGLES</sequence>
<proteinExistence type="predicted"/>
<reference evidence="5 6" key="1">
    <citation type="submission" date="2016-10" db="EMBL/GenBank/DDBJ databases">
        <authorList>
            <person name="de Groot N.N."/>
        </authorList>
    </citation>
    <scope>NUCLEOTIDE SEQUENCE [LARGE SCALE GENOMIC DNA]</scope>
    <source>
        <strain evidence="5 6">CGMCC 1.7056</strain>
    </source>
</reference>
<protein>
    <submittedName>
        <fullName evidence="5">Putative spermidine/putrescine transport system ATP-binding protein</fullName>
    </submittedName>
</protein>
<dbReference type="GO" id="GO:0043190">
    <property type="term" value="C:ATP-binding cassette (ABC) transporter complex"/>
    <property type="evidence" value="ECO:0007669"/>
    <property type="project" value="InterPro"/>
</dbReference>
<evidence type="ECO:0000256" key="3">
    <source>
        <dbReference type="ARBA" id="ARBA00022840"/>
    </source>
</evidence>
<dbReference type="Gene3D" id="3.40.50.300">
    <property type="entry name" value="P-loop containing nucleotide triphosphate hydrolases"/>
    <property type="match status" value="1"/>
</dbReference>
<dbReference type="RefSeq" id="WP_217645333.1">
    <property type="nucleotide sequence ID" value="NZ_FOLB01000009.1"/>
</dbReference>
<dbReference type="SMART" id="SM00382">
    <property type="entry name" value="AAA"/>
    <property type="match status" value="1"/>
</dbReference>
<organism evidence="5 6">
    <name type="scientific">Nocardioides terrae</name>
    <dbReference type="NCBI Taxonomy" id="574651"/>
    <lineage>
        <taxon>Bacteria</taxon>
        <taxon>Bacillati</taxon>
        <taxon>Actinomycetota</taxon>
        <taxon>Actinomycetes</taxon>
        <taxon>Propionibacteriales</taxon>
        <taxon>Nocardioidaceae</taxon>
        <taxon>Nocardioides</taxon>
    </lineage>
</organism>
<dbReference type="InterPro" id="IPR012340">
    <property type="entry name" value="NA-bd_OB-fold"/>
</dbReference>
<keyword evidence="6" id="KW-1185">Reference proteome</keyword>